<gene>
    <name evidence="2" type="primary">ABSGL_14845.1 scaffold 14966</name>
</gene>
<evidence type="ECO:0000313" key="3">
    <source>
        <dbReference type="Proteomes" id="UP000078561"/>
    </source>
</evidence>
<feature type="compositionally biased region" description="Low complexity" evidence="1">
    <location>
        <begin position="39"/>
        <end position="65"/>
    </location>
</feature>
<protein>
    <submittedName>
        <fullName evidence="2">Uncharacterized protein</fullName>
    </submittedName>
</protein>
<dbReference type="OrthoDB" id="2290230at2759"/>
<feature type="region of interest" description="Disordered" evidence="1">
    <location>
        <begin position="29"/>
        <end position="142"/>
    </location>
</feature>
<feature type="compositionally biased region" description="Low complexity" evidence="1">
    <location>
        <begin position="105"/>
        <end position="117"/>
    </location>
</feature>
<organism evidence="2">
    <name type="scientific">Absidia glauca</name>
    <name type="common">Pin mould</name>
    <dbReference type="NCBI Taxonomy" id="4829"/>
    <lineage>
        <taxon>Eukaryota</taxon>
        <taxon>Fungi</taxon>
        <taxon>Fungi incertae sedis</taxon>
        <taxon>Mucoromycota</taxon>
        <taxon>Mucoromycotina</taxon>
        <taxon>Mucoromycetes</taxon>
        <taxon>Mucorales</taxon>
        <taxon>Cunninghamellaceae</taxon>
        <taxon>Absidia</taxon>
    </lineage>
</organism>
<dbReference type="AlphaFoldDB" id="A0A163MVH5"/>
<sequence>MPSTLTIVPTVSLPKKPTKAISLINASISAPAPAPAPAPATSTPSPVTNKKTISSPKKSTPSPSTSKRHRKPKTKQKTTLALDDAFPPSSSSSSSQTESDDTDKSTNTQKRQQQKQQKQPRRRQPKKSSAQPKLHDNVPPTLPVNMKSAVIYAGPHFMNDAPAPSSLPLPGALAIPIPSVSLHQRLPSIEQEKPQQQQHHLAPLLQHRPTLYERSLASDYMDTKLLSSRKSYLMDPLPEIQEKLRIMLKIQV</sequence>
<dbReference type="EMBL" id="LT554985">
    <property type="protein sequence ID" value="SAM09171.1"/>
    <property type="molecule type" value="Genomic_DNA"/>
</dbReference>
<dbReference type="InParanoid" id="A0A163MVH5"/>
<dbReference type="Proteomes" id="UP000078561">
    <property type="component" value="Unassembled WGS sequence"/>
</dbReference>
<reference evidence="2" key="1">
    <citation type="submission" date="2016-04" db="EMBL/GenBank/DDBJ databases">
        <authorList>
            <person name="Evans L.H."/>
            <person name="Alamgir A."/>
            <person name="Owens N."/>
            <person name="Weber N.D."/>
            <person name="Virtaneva K."/>
            <person name="Barbian K."/>
            <person name="Babar A."/>
            <person name="Rosenke K."/>
        </authorList>
    </citation>
    <scope>NUCLEOTIDE SEQUENCE [LARGE SCALE GENOMIC DNA]</scope>
    <source>
        <strain evidence="2">CBS 101.48</strain>
    </source>
</reference>
<keyword evidence="3" id="KW-1185">Reference proteome</keyword>
<evidence type="ECO:0000313" key="2">
    <source>
        <dbReference type="EMBL" id="SAM09171.1"/>
    </source>
</evidence>
<proteinExistence type="predicted"/>
<accession>A0A163MVH5</accession>
<name>A0A163MVH5_ABSGL</name>
<evidence type="ECO:0000256" key="1">
    <source>
        <dbReference type="SAM" id="MobiDB-lite"/>
    </source>
</evidence>
<feature type="compositionally biased region" description="Basic residues" evidence="1">
    <location>
        <begin position="66"/>
        <end position="76"/>
    </location>
</feature>